<evidence type="ECO:0000313" key="3">
    <source>
        <dbReference type="Proteomes" id="UP001236585"/>
    </source>
</evidence>
<accession>A0ABY8VZ03</accession>
<gene>
    <name evidence="2" type="ORF">PT015_00330</name>
</gene>
<evidence type="ECO:0000256" key="1">
    <source>
        <dbReference type="SAM" id="SignalP"/>
    </source>
</evidence>
<protein>
    <submittedName>
        <fullName evidence="2">Uncharacterized protein</fullName>
    </submittedName>
</protein>
<keyword evidence="3" id="KW-1185">Reference proteome</keyword>
<feature type="signal peptide" evidence="1">
    <location>
        <begin position="1"/>
        <end position="32"/>
    </location>
</feature>
<dbReference type="Proteomes" id="UP001236585">
    <property type="component" value="Chromosome"/>
</dbReference>
<keyword evidence="1" id="KW-0732">Signal</keyword>
<reference evidence="2 3" key="1">
    <citation type="journal article" date="2023" name="Microbiol. Resour. Announc.">
        <title>Complete Genome Sequence of Mycobacterium wuenschmanii, a novel Nontuberculous Mycobacterium Isolated from a captive population of Amazon Milk Frogs.</title>
        <authorList>
            <person name="Hicks J."/>
            <person name="Zeineldin M."/>
            <person name="Ward H."/>
            <person name="Wuenschmann A."/>
            <person name="Camp P."/>
            <person name="Farrell D."/>
            <person name="Lehman K."/>
            <person name="Thacker T."/>
            <person name="Cuthbert E."/>
        </authorList>
    </citation>
    <scope>NUCLEOTIDE SEQUENCE [LARGE SCALE GENOMIC DNA]</scope>
    <source>
        <strain evidence="2 3">Wuenschmanii</strain>
    </source>
</reference>
<feature type="chain" id="PRO_5047116632" evidence="1">
    <location>
        <begin position="33"/>
        <end position="224"/>
    </location>
</feature>
<sequence>MTRRVGSRAAVVGAIGAAALGAALINSPLADATTDPPPVPSLLDFGPPGSEGYPTTIEASSIPFIYNFEDQTVPYSISENATTVGTYDTHEVGGVVGLLPFLALTENSAVVTDSTGLAPTVGTEWNGVAFGSGALPGPAQLAFIDSYMSSPDGSSANIFELFGQIGDYFSTGPTGTVFEVDIFNTWLPIFDTQAVTAMSTGLDAIGAGGMTDLSALAAEFSTLF</sequence>
<name>A0ABY8VZ03_9MYCO</name>
<dbReference type="RefSeq" id="WP_285188003.1">
    <property type="nucleotide sequence ID" value="NZ_CP126981.1"/>
</dbReference>
<evidence type="ECO:0000313" key="2">
    <source>
        <dbReference type="EMBL" id="WIM88019.1"/>
    </source>
</evidence>
<proteinExistence type="predicted"/>
<organism evidence="2 3">
    <name type="scientific">Candidatus Mycobacterium wuenschmannii</name>
    <dbReference type="NCBI Taxonomy" id="3027808"/>
    <lineage>
        <taxon>Bacteria</taxon>
        <taxon>Bacillati</taxon>
        <taxon>Actinomycetota</taxon>
        <taxon>Actinomycetes</taxon>
        <taxon>Mycobacteriales</taxon>
        <taxon>Mycobacteriaceae</taxon>
        <taxon>Mycobacterium</taxon>
    </lineage>
</organism>
<dbReference type="EMBL" id="CP126981">
    <property type="protein sequence ID" value="WIM88019.1"/>
    <property type="molecule type" value="Genomic_DNA"/>
</dbReference>